<proteinExistence type="predicted"/>
<comment type="caution">
    <text evidence="2">The sequence shown here is derived from an EMBL/GenBank/DDBJ whole genome shotgun (WGS) entry which is preliminary data.</text>
</comment>
<evidence type="ECO:0000313" key="3">
    <source>
        <dbReference type="Proteomes" id="UP000245753"/>
    </source>
</evidence>
<protein>
    <submittedName>
        <fullName evidence="2">Uncharacterized protein</fullName>
    </submittedName>
</protein>
<dbReference type="Proteomes" id="UP000245753">
    <property type="component" value="Unassembled WGS sequence"/>
</dbReference>
<feature type="region of interest" description="Disordered" evidence="1">
    <location>
        <begin position="1"/>
        <end position="23"/>
    </location>
</feature>
<gene>
    <name evidence="2" type="ORF">DF200_02470</name>
</gene>
<dbReference type="AlphaFoldDB" id="A0A2U2MUE1"/>
<dbReference type="OrthoDB" id="9984363at2"/>
<dbReference type="RefSeq" id="WP_109136708.1">
    <property type="nucleotide sequence ID" value="NZ_QFFN01000003.1"/>
</dbReference>
<evidence type="ECO:0000313" key="2">
    <source>
        <dbReference type="EMBL" id="PWG60480.1"/>
    </source>
</evidence>
<reference evidence="2 3" key="1">
    <citation type="journal article" date="2018" name="Int. J. Syst. Evol. Microbiol.">
        <title>Bifidobacterium catulorum sp. nov., a novel taxon from the faeces of the baby common marmoset (Callithrix jacchus).</title>
        <authorList>
            <person name="Modesto M."/>
            <person name="Michelini S."/>
            <person name="Oki K."/>
            <person name="Biavati B."/>
            <person name="Watanabe K."/>
            <person name="Mattarelli P."/>
        </authorList>
    </citation>
    <scope>NUCLEOTIDE SEQUENCE [LARGE SCALE GENOMIC DNA]</scope>
    <source>
        <strain evidence="2 3">MRM 8.19</strain>
    </source>
</reference>
<evidence type="ECO:0000256" key="1">
    <source>
        <dbReference type="SAM" id="MobiDB-lite"/>
    </source>
</evidence>
<organism evidence="2 3">
    <name type="scientific">Bifidobacterium catulorum</name>
    <dbReference type="NCBI Taxonomy" id="1630173"/>
    <lineage>
        <taxon>Bacteria</taxon>
        <taxon>Bacillati</taxon>
        <taxon>Actinomycetota</taxon>
        <taxon>Actinomycetes</taxon>
        <taxon>Bifidobacteriales</taxon>
        <taxon>Bifidobacteriaceae</taxon>
        <taxon>Bifidobacterium</taxon>
    </lineage>
</organism>
<accession>A0A2U2MUE1</accession>
<sequence>MRSRGGTFIAGRRADRTSRRGRGRDRIEWSLDCSADTGPNLHLYDTAMAVPELNQWIQQRRKGGR</sequence>
<keyword evidence="3" id="KW-1185">Reference proteome</keyword>
<dbReference type="EMBL" id="QFFN01000003">
    <property type="protein sequence ID" value="PWG60480.1"/>
    <property type="molecule type" value="Genomic_DNA"/>
</dbReference>
<feature type="compositionally biased region" description="Basic and acidic residues" evidence="1">
    <location>
        <begin position="12"/>
        <end position="23"/>
    </location>
</feature>
<name>A0A2U2MUE1_9BIFI</name>